<keyword evidence="1" id="KW-0812">Transmembrane</keyword>
<feature type="transmembrane region" description="Helical" evidence="1">
    <location>
        <begin position="18"/>
        <end position="35"/>
    </location>
</feature>
<accession>A0ABS7ANE9</accession>
<evidence type="ECO:0000313" key="3">
    <source>
        <dbReference type="Proteomes" id="UP001519921"/>
    </source>
</evidence>
<organism evidence="2 3">
    <name type="scientific">Clostridium weizhouense</name>
    <dbReference type="NCBI Taxonomy" id="2859781"/>
    <lineage>
        <taxon>Bacteria</taxon>
        <taxon>Bacillati</taxon>
        <taxon>Bacillota</taxon>
        <taxon>Clostridia</taxon>
        <taxon>Eubacteriales</taxon>
        <taxon>Clostridiaceae</taxon>
        <taxon>Clostridium</taxon>
    </lineage>
</organism>
<name>A0ABS7ANE9_9CLOT</name>
<dbReference type="EMBL" id="JAHXPT010000006">
    <property type="protein sequence ID" value="MBW6410198.1"/>
    <property type="molecule type" value="Genomic_DNA"/>
</dbReference>
<dbReference type="Pfam" id="PF13346">
    <property type="entry name" value="ABC2_membrane_5"/>
    <property type="match status" value="1"/>
</dbReference>
<feature type="transmembrane region" description="Helical" evidence="1">
    <location>
        <begin position="187"/>
        <end position="210"/>
    </location>
</feature>
<dbReference type="Proteomes" id="UP001519921">
    <property type="component" value="Unassembled WGS sequence"/>
</dbReference>
<protein>
    <submittedName>
        <fullName evidence="2">ABC-2 transporter permease</fullName>
    </submittedName>
</protein>
<keyword evidence="1" id="KW-1133">Transmembrane helix</keyword>
<proteinExistence type="predicted"/>
<gene>
    <name evidence="2" type="ORF">KYD98_08835</name>
</gene>
<sequence length="215" mass="24433">MNAINYLKFDFRIIKGSIKYYSLFLVAFAISLFYSESSLKAMSYLFFVLIIVAVLPFSSEGNQKSKEMYSMFPSKVSSMVMGRFLYLIILNIMVWVIEILTMIHFYNIGSMDTSEIILICFAGIITTIICMIQYSVYYKFGMEKGRAILMLVYMVPAFFIFSLPSMLKEKTIPNDILNIIVTNKVIIAIASIIILAIVGGISYSISCLICENKDI</sequence>
<keyword evidence="3" id="KW-1185">Reference proteome</keyword>
<reference evidence="2 3" key="1">
    <citation type="submission" date="2021-07" db="EMBL/GenBank/DDBJ databases">
        <title>Clostridium weizhouense sp. nov., an anaerobic bacterium isolated from activated sludge of Petroleum wastewater.</title>
        <authorList>
            <person name="Li Q."/>
        </authorList>
    </citation>
    <scope>NUCLEOTIDE SEQUENCE [LARGE SCALE GENOMIC DNA]</scope>
    <source>
        <strain evidence="2 3">YB-6</strain>
    </source>
</reference>
<evidence type="ECO:0000313" key="2">
    <source>
        <dbReference type="EMBL" id="MBW6410198.1"/>
    </source>
</evidence>
<feature type="transmembrane region" description="Helical" evidence="1">
    <location>
        <begin position="148"/>
        <end position="167"/>
    </location>
</feature>
<dbReference type="RefSeq" id="WP_219779324.1">
    <property type="nucleotide sequence ID" value="NZ_JAHXPT010000006.1"/>
</dbReference>
<keyword evidence="1" id="KW-0472">Membrane</keyword>
<evidence type="ECO:0000256" key="1">
    <source>
        <dbReference type="SAM" id="Phobius"/>
    </source>
</evidence>
<feature type="transmembrane region" description="Helical" evidence="1">
    <location>
        <begin position="80"/>
        <end position="104"/>
    </location>
</feature>
<feature type="transmembrane region" description="Helical" evidence="1">
    <location>
        <begin position="116"/>
        <end position="136"/>
    </location>
</feature>
<feature type="transmembrane region" description="Helical" evidence="1">
    <location>
        <begin position="41"/>
        <end position="59"/>
    </location>
</feature>
<comment type="caution">
    <text evidence="2">The sequence shown here is derived from an EMBL/GenBank/DDBJ whole genome shotgun (WGS) entry which is preliminary data.</text>
</comment>
<dbReference type="InterPro" id="IPR025699">
    <property type="entry name" value="ABC2_memb-like"/>
</dbReference>